<feature type="compositionally biased region" description="Polar residues" evidence="2">
    <location>
        <begin position="667"/>
        <end position="679"/>
    </location>
</feature>
<dbReference type="SUPFAM" id="SSF52799">
    <property type="entry name" value="(Phosphotyrosine protein) phosphatases II"/>
    <property type="match status" value="1"/>
</dbReference>
<feature type="compositionally biased region" description="Pro residues" evidence="2">
    <location>
        <begin position="935"/>
        <end position="945"/>
    </location>
</feature>
<dbReference type="InterPro" id="IPR051144">
    <property type="entry name" value="Formin_homology_domain"/>
</dbReference>
<dbReference type="SUPFAM" id="SSF101447">
    <property type="entry name" value="Formin homology 2 domain (FH2 domain)"/>
    <property type="match status" value="1"/>
</dbReference>
<feature type="compositionally biased region" description="Basic and acidic residues" evidence="2">
    <location>
        <begin position="321"/>
        <end position="330"/>
    </location>
</feature>
<feature type="compositionally biased region" description="Low complexity" evidence="2">
    <location>
        <begin position="582"/>
        <end position="592"/>
    </location>
</feature>
<feature type="compositionally biased region" description="Pro residues" evidence="2">
    <location>
        <begin position="976"/>
        <end position="985"/>
    </location>
</feature>
<feature type="compositionally biased region" description="Basic and acidic residues" evidence="2">
    <location>
        <begin position="339"/>
        <end position="350"/>
    </location>
</feature>
<feature type="compositionally biased region" description="Low complexity" evidence="2">
    <location>
        <begin position="614"/>
        <end position="629"/>
    </location>
</feature>
<feature type="compositionally biased region" description="Pro residues" evidence="2">
    <location>
        <begin position="853"/>
        <end position="862"/>
    </location>
</feature>
<dbReference type="Gene3D" id="1.20.58.2220">
    <property type="entry name" value="Formin, FH2 domain"/>
    <property type="match status" value="1"/>
</dbReference>
<keyword evidence="5" id="KW-1185">Reference proteome</keyword>
<dbReference type="AlphaFoldDB" id="A0AAN9SZP2"/>
<feature type="compositionally biased region" description="Pro residues" evidence="2">
    <location>
        <begin position="875"/>
        <end position="884"/>
    </location>
</feature>
<dbReference type="EMBL" id="JAYMYS010000001">
    <property type="protein sequence ID" value="KAK7411582.1"/>
    <property type="molecule type" value="Genomic_DNA"/>
</dbReference>
<evidence type="ECO:0000313" key="4">
    <source>
        <dbReference type="EMBL" id="KAK7411582.1"/>
    </source>
</evidence>
<accession>A0AAN9SZP2</accession>
<feature type="compositionally biased region" description="Basic and acidic residues" evidence="2">
    <location>
        <begin position="738"/>
        <end position="747"/>
    </location>
</feature>
<comment type="caution">
    <text evidence="4">The sequence shown here is derived from an EMBL/GenBank/DDBJ whole genome shotgun (WGS) entry which is preliminary data.</text>
</comment>
<feature type="compositionally biased region" description="Basic and acidic residues" evidence="2">
    <location>
        <begin position="632"/>
        <end position="642"/>
    </location>
</feature>
<name>A0AAN9SZP2_PSOTE</name>
<feature type="compositionally biased region" description="Basic residues" evidence="2">
    <location>
        <begin position="511"/>
        <end position="521"/>
    </location>
</feature>
<evidence type="ECO:0000256" key="2">
    <source>
        <dbReference type="SAM" id="MobiDB-lite"/>
    </source>
</evidence>
<dbReference type="PANTHER" id="PTHR45733:SF20">
    <property type="entry name" value="FORMIN-LIKE PROTEIN 13"/>
    <property type="match status" value="1"/>
</dbReference>
<dbReference type="PROSITE" id="PS51444">
    <property type="entry name" value="FH2"/>
    <property type="match status" value="1"/>
</dbReference>
<feature type="region of interest" description="Disordered" evidence="2">
    <location>
        <begin position="275"/>
        <end position="417"/>
    </location>
</feature>
<feature type="compositionally biased region" description="Polar residues" evidence="2">
    <location>
        <begin position="304"/>
        <end position="320"/>
    </location>
</feature>
<feature type="compositionally biased region" description="Polar residues" evidence="2">
    <location>
        <begin position="440"/>
        <end position="452"/>
    </location>
</feature>
<feature type="region of interest" description="Disordered" evidence="2">
    <location>
        <begin position="440"/>
        <end position="1030"/>
    </location>
</feature>
<gene>
    <name evidence="4" type="ORF">VNO78_03017</name>
</gene>
<proteinExistence type="inferred from homology"/>
<feature type="compositionally biased region" description="Basic and acidic residues" evidence="2">
    <location>
        <begin position="454"/>
        <end position="463"/>
    </location>
</feature>
<feature type="compositionally biased region" description="Low complexity" evidence="2">
    <location>
        <begin position="712"/>
        <end position="727"/>
    </location>
</feature>
<feature type="compositionally biased region" description="Polar residues" evidence="2">
    <location>
        <begin position="477"/>
        <end position="501"/>
    </location>
</feature>
<dbReference type="InterPro" id="IPR015425">
    <property type="entry name" value="FH2_Formin"/>
</dbReference>
<reference evidence="4 5" key="1">
    <citation type="submission" date="2024-01" db="EMBL/GenBank/DDBJ databases">
        <title>The genomes of 5 underutilized Papilionoideae crops provide insights into root nodulation and disease resistanc.</title>
        <authorList>
            <person name="Jiang F."/>
        </authorList>
    </citation>
    <scope>NUCLEOTIDE SEQUENCE [LARGE SCALE GENOMIC DNA]</scope>
    <source>
        <strain evidence="4">DUOXIRENSHENG_FW03</strain>
        <tissue evidence="4">Leaves</tissue>
    </source>
</reference>
<feature type="compositionally biased region" description="Basic residues" evidence="2">
    <location>
        <begin position="748"/>
        <end position="757"/>
    </location>
</feature>
<feature type="compositionally biased region" description="Low complexity" evidence="2">
    <location>
        <begin position="530"/>
        <end position="542"/>
    </location>
</feature>
<sequence length="1222" mass="135077">MTVPPVSVSVCNFTNRAAKTTTLNPRDDIALAEYPCHGLGCPVLRLDDMWRLLRSCEARLSRRRDVVLMHCERGAWPVLAFAVAALLVFRNQCVAEKQALDLVYEQAPRQLLHSLMAVNQIPSQLRYLRYVATWNEKLDLDLDLVPVNSVVRLDSIVLRFMPTFGGECGVRPVFRVSGEDPFGEDGNTKLLYQTRGENAQDYQQGREMDASTAARKNGTSWFEENEGLPVEAFPKVQEIFSHADWMNPIKYPALNVLQQQCASPHKAKHEKLNPCSNQYAESGNLLHKKGPQMPQERKNEPNCLLSSNMQNQFVKSPDNNVSRKEDKTIKADGTPSKQSKVDSISHEMPSHLENSTNLSTKKLHTSDFALSNSVETSSRGTISPQTPPTSPPMINSVKKVHESNPHKDSHPHHHSPLKSHYIEETKSEYPYRSQSCNFSSKMETAVSSSSHHMSPGDHKDSHHSPSKPRNLIEENKSQSQDRSQSYAHSTKMASPLSSTFHKSPDDYKDSHLHHHSRSKPRHLTDETKPQSQDRSQSCSFSSTLGTPVLSTSHHKPLEDLKDLHPHQTKSQSEDRSESCGFSSTSGTPVSSTSHHKSQEDHQDSHPQSQDRIQSCSFSSTSGTPVSSTSYHKSLEDHNESHPQHLSPLKSRHLTEETKPQSQDRNKSYSFCSTSRTLVPSASHHKSLEDHKDSHPHRHSPSKLTHLTEETKSQSQDRSQSCSSNSTSGAPVSSTSHHKSPEDQNDSHPHHHSPFKSRYHIEQTKSQLQDRSQSWSFSSTIGTPISSTFQNKSPDDSSSCPPNPAISSNQPPSPKKILPVNTELDSSPSQSQSPLSPPTPPLKVREPIRARPLASPPTPPTPPLKEHEPIRARSPASPPTPPTPPLKDEPIRARPPASPPTPPTPPLKNEPIRARPLASPPTPPTPPRKEHEPIRVRPPPPPPTPPPKDERHIICQAPPPPPPPPCPFARAASSTIEPPPPPPPPALINSSDYSNSSSHKSQTVPAAPPPPTSSANGGIQPGIGFPRSLSVGAHGRNVSSANIGSNGRILSHSNTMNHTKKLKPLHWLKLPRAVHGSLWEETQKSGEASKAPEIDMSELESLFSVAAPSSGPSKKSNVQSSVAPKSDKVQLRSVLALEESALDTDQVENLIKFCPTEEEIEILKEYTGEREKLGRCEQFFLELMKVPRVESKLRVFSFKIQFHSQVSDLRNSLNVVNAASEEA</sequence>
<feature type="compositionally biased region" description="Pro residues" evidence="2">
    <location>
        <begin position="956"/>
        <end position="966"/>
    </location>
</feature>
<dbReference type="InterPro" id="IPR029021">
    <property type="entry name" value="Prot-tyrosine_phosphatase-like"/>
</dbReference>
<dbReference type="Pfam" id="PF02181">
    <property type="entry name" value="FH2"/>
    <property type="match status" value="1"/>
</dbReference>
<feature type="compositionally biased region" description="Polar residues" evidence="2">
    <location>
        <begin position="368"/>
        <end position="382"/>
    </location>
</feature>
<dbReference type="Proteomes" id="UP001386955">
    <property type="component" value="Unassembled WGS sequence"/>
</dbReference>
<feature type="compositionally biased region" description="Basic and acidic residues" evidence="2">
    <location>
        <begin position="399"/>
        <end position="408"/>
    </location>
</feature>
<organism evidence="4 5">
    <name type="scientific">Psophocarpus tetragonolobus</name>
    <name type="common">Winged bean</name>
    <name type="synonym">Dolichos tetragonolobus</name>
    <dbReference type="NCBI Taxonomy" id="3891"/>
    <lineage>
        <taxon>Eukaryota</taxon>
        <taxon>Viridiplantae</taxon>
        <taxon>Streptophyta</taxon>
        <taxon>Embryophyta</taxon>
        <taxon>Tracheophyta</taxon>
        <taxon>Spermatophyta</taxon>
        <taxon>Magnoliopsida</taxon>
        <taxon>eudicotyledons</taxon>
        <taxon>Gunneridae</taxon>
        <taxon>Pentapetalae</taxon>
        <taxon>rosids</taxon>
        <taxon>fabids</taxon>
        <taxon>Fabales</taxon>
        <taxon>Fabaceae</taxon>
        <taxon>Papilionoideae</taxon>
        <taxon>50 kb inversion clade</taxon>
        <taxon>NPAAA clade</taxon>
        <taxon>indigoferoid/millettioid clade</taxon>
        <taxon>Phaseoleae</taxon>
        <taxon>Psophocarpus</taxon>
    </lineage>
</organism>
<dbReference type="InterPro" id="IPR042201">
    <property type="entry name" value="FH2_Formin_sf"/>
</dbReference>
<protein>
    <recommendedName>
        <fullName evidence="3">FH2 domain-containing protein</fullName>
    </recommendedName>
</protein>
<evidence type="ECO:0000313" key="5">
    <source>
        <dbReference type="Proteomes" id="UP001386955"/>
    </source>
</evidence>
<feature type="compositionally biased region" description="Polar residues" evidence="2">
    <location>
        <begin position="763"/>
        <end position="791"/>
    </location>
</feature>
<feature type="compositionally biased region" description="Basic and acidic residues" evidence="2">
    <location>
        <begin position="555"/>
        <end position="577"/>
    </location>
</feature>
<feature type="compositionally biased region" description="Basic and acidic residues" evidence="2">
    <location>
        <begin position="652"/>
        <end position="666"/>
    </location>
</feature>
<evidence type="ECO:0000256" key="1">
    <source>
        <dbReference type="ARBA" id="ARBA00006468"/>
    </source>
</evidence>
<evidence type="ECO:0000259" key="3">
    <source>
        <dbReference type="PROSITE" id="PS51444"/>
    </source>
</evidence>
<feature type="compositionally biased region" description="Low complexity" evidence="2">
    <location>
        <begin position="989"/>
        <end position="1000"/>
    </location>
</feature>
<feature type="domain" description="FH2" evidence="3">
    <location>
        <begin position="1051"/>
        <end position="1222"/>
    </location>
</feature>
<feature type="compositionally biased region" description="Pro residues" evidence="2">
    <location>
        <begin position="895"/>
        <end position="907"/>
    </location>
</feature>
<comment type="similarity">
    <text evidence="1">Belongs to the formin-like family. Class-II subfamily.</text>
</comment>
<dbReference type="Gene3D" id="3.90.190.10">
    <property type="entry name" value="Protein tyrosine phosphatase superfamily"/>
    <property type="match status" value="1"/>
</dbReference>
<dbReference type="PANTHER" id="PTHR45733">
    <property type="entry name" value="FORMIN-J"/>
    <property type="match status" value="1"/>
</dbReference>